<dbReference type="InterPro" id="IPR013103">
    <property type="entry name" value="RVT_2"/>
</dbReference>
<feature type="region of interest" description="Disordered" evidence="1">
    <location>
        <begin position="378"/>
        <end position="459"/>
    </location>
</feature>
<evidence type="ECO:0000313" key="4">
    <source>
        <dbReference type="EMBL" id="SPC94780.1"/>
    </source>
</evidence>
<dbReference type="PANTHER" id="PTHR11439:SF455">
    <property type="entry name" value="RLK (RECEPTOR-LIKE PROTEIN KINASE) 8, PUTATIVE-RELATED"/>
    <property type="match status" value="1"/>
</dbReference>
<feature type="compositionally biased region" description="Low complexity" evidence="1">
    <location>
        <begin position="426"/>
        <end position="438"/>
    </location>
</feature>
<reference evidence="4" key="1">
    <citation type="submission" date="2018-02" db="EMBL/GenBank/DDBJ databases">
        <authorList>
            <person name="Cohen D.B."/>
            <person name="Kent A.D."/>
        </authorList>
    </citation>
    <scope>NUCLEOTIDE SEQUENCE</scope>
</reference>
<feature type="region of interest" description="Disordered" evidence="1">
    <location>
        <begin position="242"/>
        <end position="287"/>
    </location>
</feature>
<accession>A0A2N9G5V2</accession>
<sequence>MASASASSSASSLSALTPTTSPHSLSPIHHLITIKLTRDNYLLWKAQIVPYLKGNHLFGFIDGTQTPPPEFLPPTTVEPNHSLPNPDFLFWQTQDQLILSALISSLSENILAYVVKCSTSHEVWNTLERMFTAHSRARSMNIHYQLATLKKGDSSIADYFHKFTHLTDTLAAVAQPLPPHEALSFLLAGLGSDYDSFVTSVKTQVLPMSLDDLYGHMLSHELRLAQNQPTVDLSNVSANFTNKSYSTRGGRGGRHPSTYSSNRGGRSSFNPNQGRGRGRNNSSYTSNRPVCQVCHKPGHTALQCYHRFDNSYTVESNPPMQALLATPQQTPDYNWYPDSGATHHVTHDLANLNLRADEYQGLIKSVWPLNFTRLSNSNTAPRQAHNTPTASPIHHTPIETDPTPLSPLQTNPSPETSPYPSPNTATESPNPSSSIPSPTSEPAPPPLPSSTPIPPHTSTHLMLTRSRNNITKPNIPTDGTIRYPLPKALLATIDPISSIPEPTCFTAASKDPQWRKAMNIEFEALLKNHTWVLVPPHQKQNVVGCKWVFRIKRYADGSIKRYKARLVAKGFHQQPGIDYDETYSPVIKPTTVRTVLSIAISAGWSVQQIDIQNAFLHRKLSEDVYMIQPPGFQHPQFLNHVCKLQKAIYGLKQAPQAWFSRLSSRLLDLGFHSSKSDTSLFICRTSHYTIYVLIYVDDIIITSSSNQAIDNLLHNLKSDFAVKHLGPLKFFLGIEVIPSTNGVLLSQQRYIKDILSRTKMLEAKPVNTPMASSTSLSAHEGEPFPDHTLFRNTVGALQYLSITRPDIAFAVNKLSQFMHKPTQPHWQSVKRLLRYLKSTIQFGLHIYRSSCNTLHAFCDANWAGNKDDRRSTGSFCIFLGKNLISWSCRKQATVARSSTEAEYKALANTAAEIKWLQSLFQELGLVMSTSPLLWCDNIGATYLSSNPVFHARTKHIKIDFHFVRDMVATKQLNVRFISSTDQLADVLTKPISSSRFALLRTKLNVMSIPLGLRGRVKDKHQLMQSLSPQDNKKS</sequence>
<proteinExistence type="predicted"/>
<dbReference type="AlphaFoldDB" id="A0A2N9G5V2"/>
<dbReference type="Pfam" id="PF07727">
    <property type="entry name" value="RVT_2"/>
    <property type="match status" value="1"/>
</dbReference>
<dbReference type="InterPro" id="IPR029472">
    <property type="entry name" value="Copia-like_N"/>
</dbReference>
<evidence type="ECO:0000259" key="3">
    <source>
        <dbReference type="Pfam" id="PF14244"/>
    </source>
</evidence>
<evidence type="ECO:0008006" key="5">
    <source>
        <dbReference type="Google" id="ProtNLM"/>
    </source>
</evidence>
<name>A0A2N9G5V2_FAGSY</name>
<feature type="domain" description="Retrotransposon Copia-like N-terminal" evidence="3">
    <location>
        <begin position="31"/>
        <end position="69"/>
    </location>
</feature>
<feature type="region of interest" description="Disordered" evidence="1">
    <location>
        <begin position="1"/>
        <end position="23"/>
    </location>
</feature>
<feature type="domain" description="Reverse transcriptase Ty1/copia-type" evidence="2">
    <location>
        <begin position="528"/>
        <end position="771"/>
    </location>
</feature>
<protein>
    <recommendedName>
        <fullName evidence="5">Reverse transcriptase Ty1/copia-type domain-containing protein</fullName>
    </recommendedName>
</protein>
<feature type="compositionally biased region" description="Pro residues" evidence="1">
    <location>
        <begin position="439"/>
        <end position="455"/>
    </location>
</feature>
<evidence type="ECO:0000256" key="1">
    <source>
        <dbReference type="SAM" id="MobiDB-lite"/>
    </source>
</evidence>
<evidence type="ECO:0000259" key="2">
    <source>
        <dbReference type="Pfam" id="PF07727"/>
    </source>
</evidence>
<dbReference type="CDD" id="cd09272">
    <property type="entry name" value="RNase_HI_RT_Ty1"/>
    <property type="match status" value="1"/>
</dbReference>
<dbReference type="InterPro" id="IPR043502">
    <property type="entry name" value="DNA/RNA_pol_sf"/>
</dbReference>
<dbReference type="PANTHER" id="PTHR11439">
    <property type="entry name" value="GAG-POL-RELATED RETROTRANSPOSON"/>
    <property type="match status" value="1"/>
</dbReference>
<organism evidence="4">
    <name type="scientific">Fagus sylvatica</name>
    <name type="common">Beechnut</name>
    <dbReference type="NCBI Taxonomy" id="28930"/>
    <lineage>
        <taxon>Eukaryota</taxon>
        <taxon>Viridiplantae</taxon>
        <taxon>Streptophyta</taxon>
        <taxon>Embryophyta</taxon>
        <taxon>Tracheophyta</taxon>
        <taxon>Spermatophyta</taxon>
        <taxon>Magnoliopsida</taxon>
        <taxon>eudicotyledons</taxon>
        <taxon>Gunneridae</taxon>
        <taxon>Pentapetalae</taxon>
        <taxon>rosids</taxon>
        <taxon>fabids</taxon>
        <taxon>Fagales</taxon>
        <taxon>Fagaceae</taxon>
        <taxon>Fagus</taxon>
    </lineage>
</organism>
<gene>
    <name evidence="4" type="ORF">FSB_LOCUS22662</name>
</gene>
<dbReference type="EMBL" id="OIVN01001511">
    <property type="protein sequence ID" value="SPC94780.1"/>
    <property type="molecule type" value="Genomic_DNA"/>
</dbReference>
<dbReference type="Pfam" id="PF14223">
    <property type="entry name" value="Retrotran_gag_2"/>
    <property type="match status" value="1"/>
</dbReference>
<dbReference type="SUPFAM" id="SSF56672">
    <property type="entry name" value="DNA/RNA polymerases"/>
    <property type="match status" value="1"/>
</dbReference>
<dbReference type="Pfam" id="PF14244">
    <property type="entry name" value="Retrotran_gag_3"/>
    <property type="match status" value="1"/>
</dbReference>
<feature type="compositionally biased region" description="Polar residues" evidence="1">
    <location>
        <begin position="257"/>
        <end position="273"/>
    </location>
</feature>
<feature type="compositionally biased region" description="Polar residues" evidence="1">
    <location>
        <begin position="378"/>
        <end position="390"/>
    </location>
</feature>